<evidence type="ECO:0000313" key="2">
    <source>
        <dbReference type="Proteomes" id="UP000178532"/>
    </source>
</evidence>
<sequence length="112" mass="13135">MEYPQHEKFTHRDLQDHHVLERFKHLQKEAGLQTHGQERVNNALEAAVVHITKKYGLSGMHSNHVDEGLRYLFSDQYKGHSEFEPKEKKVIEQSLHAHFHGTPELPEMDKTD</sequence>
<reference evidence="1 2" key="1">
    <citation type="journal article" date="2016" name="Nat. Commun.">
        <title>Thousands of microbial genomes shed light on interconnected biogeochemical processes in an aquifer system.</title>
        <authorList>
            <person name="Anantharaman K."/>
            <person name="Brown C.T."/>
            <person name="Hug L.A."/>
            <person name="Sharon I."/>
            <person name="Castelle C.J."/>
            <person name="Probst A.J."/>
            <person name="Thomas B.C."/>
            <person name="Singh A."/>
            <person name="Wilkins M.J."/>
            <person name="Karaoz U."/>
            <person name="Brodie E.L."/>
            <person name="Williams K.H."/>
            <person name="Hubbard S.S."/>
            <person name="Banfield J.F."/>
        </authorList>
    </citation>
    <scope>NUCLEOTIDE SEQUENCE [LARGE SCALE GENOMIC DNA]</scope>
</reference>
<gene>
    <name evidence="1" type="ORF">A3C19_01965</name>
</gene>
<protein>
    <submittedName>
        <fullName evidence="1">Uncharacterized protein</fullName>
    </submittedName>
</protein>
<dbReference type="EMBL" id="MFLI01000002">
    <property type="protein sequence ID" value="OGG62840.1"/>
    <property type="molecule type" value="Genomic_DNA"/>
</dbReference>
<dbReference type="Proteomes" id="UP000178532">
    <property type="component" value="Unassembled WGS sequence"/>
</dbReference>
<organism evidence="1 2">
    <name type="scientific">Candidatus Kaiserbacteria bacterium RIFCSPHIGHO2_02_FULL_54_22</name>
    <dbReference type="NCBI Taxonomy" id="1798495"/>
    <lineage>
        <taxon>Bacteria</taxon>
        <taxon>Candidatus Kaiseribacteriota</taxon>
    </lineage>
</organism>
<proteinExistence type="predicted"/>
<comment type="caution">
    <text evidence="1">The sequence shown here is derived from an EMBL/GenBank/DDBJ whole genome shotgun (WGS) entry which is preliminary data.</text>
</comment>
<evidence type="ECO:0000313" key="1">
    <source>
        <dbReference type="EMBL" id="OGG62840.1"/>
    </source>
</evidence>
<name>A0A1F6DNI3_9BACT</name>
<dbReference type="AlphaFoldDB" id="A0A1F6DNI3"/>
<accession>A0A1F6DNI3</accession>